<dbReference type="EMBL" id="JAOTIF010000026">
    <property type="protein sequence ID" value="MCU7551971.1"/>
    <property type="molecule type" value="Genomic_DNA"/>
</dbReference>
<feature type="domain" description="START" evidence="2">
    <location>
        <begin position="29"/>
        <end position="205"/>
    </location>
</feature>
<sequence>MKAKYLNIFCWLLFLGITADAQVPSGANWHLVKEGNGIKVYTAPSPSGFKYIKVNAELNGTLNKVIEVFRDIASQKDWVFKTRKANLIKKIDDNNFIYYNETSLPWPASDRDIAIHMNLEEGPSNHDLTITQKEAPDATPVKKGIVRVPHLSGTWKFRNTDKGKLHAEYYLDIDPGGSLPAWIVNMFSAKGPYETFVNLQKMIRE</sequence>
<feature type="chain" id="PRO_5040925136" evidence="1">
    <location>
        <begin position="22"/>
        <end position="205"/>
    </location>
</feature>
<dbReference type="GO" id="GO:0008289">
    <property type="term" value="F:lipid binding"/>
    <property type="evidence" value="ECO:0007669"/>
    <property type="project" value="InterPro"/>
</dbReference>
<evidence type="ECO:0000313" key="4">
    <source>
        <dbReference type="Proteomes" id="UP001155483"/>
    </source>
</evidence>
<organism evidence="3 4">
    <name type="scientific">Paraflavisolibacter caeni</name>
    <dbReference type="NCBI Taxonomy" id="2982496"/>
    <lineage>
        <taxon>Bacteria</taxon>
        <taxon>Pseudomonadati</taxon>
        <taxon>Bacteroidota</taxon>
        <taxon>Chitinophagia</taxon>
        <taxon>Chitinophagales</taxon>
        <taxon>Chitinophagaceae</taxon>
        <taxon>Paraflavisolibacter</taxon>
    </lineage>
</organism>
<dbReference type="Proteomes" id="UP001155483">
    <property type="component" value="Unassembled WGS sequence"/>
</dbReference>
<proteinExistence type="predicted"/>
<dbReference type="PANTHER" id="PTHR19308">
    <property type="entry name" value="PHOSPHATIDYLCHOLINE TRANSFER PROTEIN"/>
    <property type="match status" value="1"/>
</dbReference>
<dbReference type="AlphaFoldDB" id="A0A9X2XZU6"/>
<name>A0A9X2XZU6_9BACT</name>
<accession>A0A9X2XZU6</accession>
<dbReference type="InterPro" id="IPR002913">
    <property type="entry name" value="START_lipid-bd_dom"/>
</dbReference>
<gene>
    <name evidence="3" type="ORF">OCK74_22820</name>
</gene>
<dbReference type="SUPFAM" id="SSF55961">
    <property type="entry name" value="Bet v1-like"/>
    <property type="match status" value="1"/>
</dbReference>
<dbReference type="InterPro" id="IPR051213">
    <property type="entry name" value="START_lipid_transfer"/>
</dbReference>
<dbReference type="PROSITE" id="PS50848">
    <property type="entry name" value="START"/>
    <property type="match status" value="1"/>
</dbReference>
<feature type="signal peptide" evidence="1">
    <location>
        <begin position="1"/>
        <end position="21"/>
    </location>
</feature>
<reference evidence="3" key="1">
    <citation type="submission" date="2022-09" db="EMBL/GenBank/DDBJ databases">
        <authorList>
            <person name="Yuan C."/>
            <person name="Ke Z."/>
        </authorList>
    </citation>
    <scope>NUCLEOTIDE SEQUENCE</scope>
    <source>
        <strain evidence="3">LB-8</strain>
    </source>
</reference>
<comment type="caution">
    <text evidence="3">The sequence shown here is derived from an EMBL/GenBank/DDBJ whole genome shotgun (WGS) entry which is preliminary data.</text>
</comment>
<dbReference type="Gene3D" id="3.30.530.20">
    <property type="match status" value="1"/>
</dbReference>
<evidence type="ECO:0000313" key="3">
    <source>
        <dbReference type="EMBL" id="MCU7551971.1"/>
    </source>
</evidence>
<protein>
    <submittedName>
        <fullName evidence="3">START domain-containing protein</fullName>
    </submittedName>
</protein>
<dbReference type="PANTHER" id="PTHR19308:SF14">
    <property type="entry name" value="START DOMAIN-CONTAINING PROTEIN"/>
    <property type="match status" value="1"/>
</dbReference>
<dbReference type="InterPro" id="IPR023393">
    <property type="entry name" value="START-like_dom_sf"/>
</dbReference>
<evidence type="ECO:0000259" key="2">
    <source>
        <dbReference type="PROSITE" id="PS50848"/>
    </source>
</evidence>
<dbReference type="RefSeq" id="WP_279299408.1">
    <property type="nucleotide sequence ID" value="NZ_JAOTIF010000026.1"/>
</dbReference>
<dbReference type="InterPro" id="IPR028347">
    <property type="entry name" value="START_dom_prot"/>
</dbReference>
<evidence type="ECO:0000256" key="1">
    <source>
        <dbReference type="SAM" id="SignalP"/>
    </source>
</evidence>
<keyword evidence="4" id="KW-1185">Reference proteome</keyword>
<dbReference type="PIRSF" id="PIRSF039033">
    <property type="entry name" value="START_dom"/>
    <property type="match status" value="1"/>
</dbReference>
<dbReference type="Pfam" id="PF01852">
    <property type="entry name" value="START"/>
    <property type="match status" value="1"/>
</dbReference>
<dbReference type="GO" id="GO:0005737">
    <property type="term" value="C:cytoplasm"/>
    <property type="evidence" value="ECO:0007669"/>
    <property type="project" value="UniProtKB-ARBA"/>
</dbReference>
<keyword evidence="1" id="KW-0732">Signal</keyword>
<reference evidence="3" key="2">
    <citation type="submission" date="2023-04" db="EMBL/GenBank/DDBJ databases">
        <title>Paracnuella aquatica gen. nov., sp. nov., a member of the family Chitinophagaceae isolated from a hot spring.</title>
        <authorList>
            <person name="Wang C."/>
        </authorList>
    </citation>
    <scope>NUCLEOTIDE SEQUENCE</scope>
    <source>
        <strain evidence="3">LB-8</strain>
    </source>
</reference>